<accession>A0AAV5N201</accession>
<gene>
    <name evidence="3" type="ORF">SOASR030_05790</name>
</gene>
<dbReference type="EMBL" id="BRLH01000001">
    <property type="protein sequence ID" value="GKX54467.1"/>
    <property type="molecule type" value="Genomic_DNA"/>
</dbReference>
<dbReference type="PROSITE" id="PS51257">
    <property type="entry name" value="PROKAR_LIPOPROTEIN"/>
    <property type="match status" value="1"/>
</dbReference>
<dbReference type="GO" id="GO:0031241">
    <property type="term" value="C:periplasmic side of cell outer membrane"/>
    <property type="evidence" value="ECO:0007669"/>
    <property type="project" value="TreeGrafter"/>
</dbReference>
<keyword evidence="4" id="KW-1185">Reference proteome</keyword>
<dbReference type="NCBIfam" id="TIGR02722">
    <property type="entry name" value="lp"/>
    <property type="match status" value="1"/>
</dbReference>
<dbReference type="InterPro" id="IPR014094">
    <property type="entry name" value="LpoB"/>
</dbReference>
<reference evidence="3" key="1">
    <citation type="submission" date="2022-06" db="EMBL/GenBank/DDBJ databases">
        <title>Draft genome sequences of Leminorella grimontii str. JCM5902.</title>
        <authorList>
            <person name="Wakabayashi Y."/>
            <person name="Kojima K."/>
        </authorList>
    </citation>
    <scope>NUCLEOTIDE SEQUENCE</scope>
    <source>
        <strain evidence="3">JCM 5902</strain>
    </source>
</reference>
<evidence type="ECO:0000256" key="2">
    <source>
        <dbReference type="SAM" id="SignalP"/>
    </source>
</evidence>
<dbReference type="AlphaFoldDB" id="A0AAV5N201"/>
<dbReference type="PANTHER" id="PTHR40593:SF1">
    <property type="entry name" value="PENICILLIN-BINDING PROTEIN ACTIVATOR LPOB"/>
    <property type="match status" value="1"/>
</dbReference>
<dbReference type="RefSeq" id="WP_027273029.1">
    <property type="nucleotide sequence ID" value="NZ_BRLH01000001.1"/>
</dbReference>
<evidence type="ECO:0000313" key="4">
    <source>
        <dbReference type="Proteomes" id="UP001058124"/>
    </source>
</evidence>
<protein>
    <recommendedName>
        <fullName evidence="1">Penicillin-binding protein activator LpoB</fullName>
    </recommendedName>
</protein>
<dbReference type="Gene3D" id="3.40.50.10610">
    <property type="entry name" value="ABC-type transport auxiliary lipoprotein component"/>
    <property type="match status" value="1"/>
</dbReference>
<dbReference type="GO" id="GO:0009252">
    <property type="term" value="P:peptidoglycan biosynthetic process"/>
    <property type="evidence" value="ECO:0007669"/>
    <property type="project" value="TreeGrafter"/>
</dbReference>
<keyword evidence="2" id="KW-0732">Signal</keyword>
<feature type="chain" id="PRO_5043899078" description="Penicillin-binding protein activator LpoB" evidence="2">
    <location>
        <begin position="18"/>
        <end position="191"/>
    </location>
</feature>
<comment type="caution">
    <text evidence="3">The sequence shown here is derived from an EMBL/GenBank/DDBJ whole genome shotgun (WGS) entry which is preliminary data.</text>
</comment>
<dbReference type="GO" id="GO:0030234">
    <property type="term" value="F:enzyme regulator activity"/>
    <property type="evidence" value="ECO:0007669"/>
    <property type="project" value="TreeGrafter"/>
</dbReference>
<evidence type="ECO:0000313" key="3">
    <source>
        <dbReference type="EMBL" id="GKX54467.1"/>
    </source>
</evidence>
<dbReference type="PANTHER" id="PTHR40593">
    <property type="entry name" value="PENICILLIN-BINDING PROTEIN ACTIVATOR LPOB"/>
    <property type="match status" value="1"/>
</dbReference>
<dbReference type="Pfam" id="PF13036">
    <property type="entry name" value="LpoB"/>
    <property type="match status" value="1"/>
</dbReference>
<name>A0AAV5N201_9GAMM</name>
<proteinExistence type="predicted"/>
<dbReference type="Proteomes" id="UP001058124">
    <property type="component" value="Unassembled WGS sequence"/>
</dbReference>
<feature type="signal peptide" evidence="2">
    <location>
        <begin position="1"/>
        <end position="17"/>
    </location>
</feature>
<sequence>MKKTHWFFLGAAMLALAGCQVNQPQNKAPVVVVPPAPPPYEPPPTPPTLPPPETAINWAASVEPLVAKMVSTPGIESEKGILLLEQMKNNTSGRLAASVATDALKDSLQSTARFDLVPDDKLQAARQALGIQGDDSLISRSKAMSLARYLGAKYIVYASASGSPSAPEITIQLMQTSTGEIIWSGQGNAQR</sequence>
<evidence type="ECO:0000256" key="1">
    <source>
        <dbReference type="NCBIfam" id="TIGR02722"/>
    </source>
</evidence>
<organism evidence="3 4">
    <name type="scientific">Leminorella grimontii</name>
    <dbReference type="NCBI Taxonomy" id="82981"/>
    <lineage>
        <taxon>Bacteria</taxon>
        <taxon>Pseudomonadati</taxon>
        <taxon>Pseudomonadota</taxon>
        <taxon>Gammaproteobacteria</taxon>
        <taxon>Enterobacterales</taxon>
        <taxon>Budviciaceae</taxon>
        <taxon>Leminorella</taxon>
    </lineage>
</organism>